<dbReference type="Proteomes" id="UP000016931">
    <property type="component" value="Unassembled WGS sequence"/>
</dbReference>
<evidence type="ECO:0008006" key="4">
    <source>
        <dbReference type="Google" id="ProtNLM"/>
    </source>
</evidence>
<dbReference type="PANTHER" id="PTHR28122">
    <property type="entry name" value="E3 UBIQUITIN-PROTEIN LIGASE SUBSTRATE RECEPTOR MMS22"/>
    <property type="match status" value="1"/>
</dbReference>
<feature type="region of interest" description="Disordered" evidence="1">
    <location>
        <begin position="569"/>
        <end position="643"/>
    </location>
</feature>
<dbReference type="EMBL" id="KB456260">
    <property type="protein sequence ID" value="EMF17131.1"/>
    <property type="molecule type" value="Genomic_DNA"/>
</dbReference>
<dbReference type="eggNOG" id="ENOG502QSDS">
    <property type="taxonomic scope" value="Eukaryota"/>
</dbReference>
<dbReference type="GO" id="GO:0031297">
    <property type="term" value="P:replication fork processing"/>
    <property type="evidence" value="ECO:0007669"/>
    <property type="project" value="InterPro"/>
</dbReference>
<accession>N1QIT1</accession>
<dbReference type="GO" id="GO:0005634">
    <property type="term" value="C:nucleus"/>
    <property type="evidence" value="ECO:0007669"/>
    <property type="project" value="InterPro"/>
</dbReference>
<gene>
    <name evidence="2" type="ORF">SEPMUDRAFT_160463</name>
</gene>
<protein>
    <recommendedName>
        <fullName evidence="4">Mus7/MMS22 family-domain-containing protein</fullName>
    </recommendedName>
</protein>
<dbReference type="OrthoDB" id="2386201at2759"/>
<feature type="compositionally biased region" description="Basic residues" evidence="1">
    <location>
        <begin position="80"/>
        <end position="91"/>
    </location>
</feature>
<feature type="compositionally biased region" description="Basic and acidic residues" evidence="1">
    <location>
        <begin position="484"/>
        <end position="505"/>
    </location>
</feature>
<feature type="region of interest" description="Disordered" evidence="1">
    <location>
        <begin position="1"/>
        <end position="100"/>
    </location>
</feature>
<dbReference type="OMA" id="DNRIDYM"/>
<dbReference type="GO" id="GO:0000724">
    <property type="term" value="P:double-strand break repair via homologous recombination"/>
    <property type="evidence" value="ECO:0007669"/>
    <property type="project" value="TreeGrafter"/>
</dbReference>
<feature type="region of interest" description="Disordered" evidence="1">
    <location>
        <begin position="226"/>
        <end position="248"/>
    </location>
</feature>
<feature type="compositionally biased region" description="Basic residues" evidence="1">
    <location>
        <begin position="378"/>
        <end position="387"/>
    </location>
</feature>
<dbReference type="RefSeq" id="XP_016765252.1">
    <property type="nucleotide sequence ID" value="XM_016907896.1"/>
</dbReference>
<dbReference type="Pfam" id="PF09462">
    <property type="entry name" value="Mus7"/>
    <property type="match status" value="1"/>
</dbReference>
<dbReference type="GO" id="GO:0035361">
    <property type="term" value="C:Cul8-RING ubiquitin ligase complex"/>
    <property type="evidence" value="ECO:0007669"/>
    <property type="project" value="TreeGrafter"/>
</dbReference>
<reference evidence="2 3" key="1">
    <citation type="journal article" date="2012" name="PLoS Pathog.">
        <title>Diverse lifestyles and strategies of plant pathogenesis encoded in the genomes of eighteen Dothideomycetes fungi.</title>
        <authorList>
            <person name="Ohm R.A."/>
            <person name="Feau N."/>
            <person name="Henrissat B."/>
            <person name="Schoch C.L."/>
            <person name="Horwitz B.A."/>
            <person name="Barry K.W."/>
            <person name="Condon B.J."/>
            <person name="Copeland A.C."/>
            <person name="Dhillon B."/>
            <person name="Glaser F."/>
            <person name="Hesse C.N."/>
            <person name="Kosti I."/>
            <person name="LaButti K."/>
            <person name="Lindquist E.A."/>
            <person name="Lucas S."/>
            <person name="Salamov A.A."/>
            <person name="Bradshaw R.E."/>
            <person name="Ciuffetti L."/>
            <person name="Hamelin R.C."/>
            <person name="Kema G.H.J."/>
            <person name="Lawrence C."/>
            <person name="Scott J.A."/>
            <person name="Spatafora J.W."/>
            <person name="Turgeon B.G."/>
            <person name="de Wit P.J.G.M."/>
            <person name="Zhong S."/>
            <person name="Goodwin S.B."/>
            <person name="Grigoriev I.V."/>
        </authorList>
    </citation>
    <scope>NUCLEOTIDE SEQUENCE [LARGE SCALE GENOMIC DNA]</scope>
    <source>
        <strain evidence="2 3">SO2202</strain>
    </source>
</reference>
<sequence>MKRWQHRGEVEDSEDDEDLAALSTSPSPERPHKRARADKSIEHTVNNGHEVEARPRPMLAEEDEDEIAWRPAPVAATYGRKGKLTRPTKKPRPSEVEAFAGRRLRSSLPASIHAAEERAVLAKIASISNPPARAEAATTTREHDTALHAARASSAGAPDMPSPFVTRPEAAVDPSTLDTASSSSKTPLDLPPSTPSLHEIAINTSLTSTLVSDDENCSKVRDEFAAVSRRASSTASSSLLSERDVSPPAYFETRDSAALTRRPTADTEQLNDDSVIREKVMVLGPSTSHRSLRARKEIQLHPYLIDKAKYQKQCKERGIKPPVSLRLQREQKRIRGVLPASWLKIDFRAQNPPKSPGQAARRRLSDVPSKRCTSQRGVAKRVARNRKSSVGAHDTAPMSEDDAESDVSVRHSRTWSPPLCLSPAANRLALAPSETVDDDSMEHDSVDAMLAGRRFRPRSSKPSMRQPRITDKLLKTTSQIDSALSDRKVRQQSGRDPRRSQERQARRARGPRRTVPRMSIVDANNSPSISTAAVPPFVRLALRQARHLPDEGRHSPSRKFIRLHTADETREATSTLNSWRAGTLAVQRKQREPRRSTQFQPHEAVPAFGSVTDDRATSDSNLHQGLEDATKTPASRGEALNVPQFEQKRVLNYASIRRAGRHHETSESGGPRVAQVESLQREFDEGRRALVFKHRMQCLTESVTERGRHAQPSDFQLARYFHRGRSEAGDDHVTPIRSEAASGASAARAILSGNGQVLPHRPRKRRANRLDLASLQHWQENEISLGPSDDDVDIQPLTDISKPVLLGLGAFGGHYAVDFDVKPLPPGNYFRPDGFIGSGDFHDAINIASHGLYAPRGQMNVHIGSDMTAWAAWNEDVAADFRRIPVFIASVLQDLQKHRASDQDSCFAASSRQNIEYLLRSTVRYCSNCLFFVDPVDRQACVDGLARFIMDLEEVVNERSAAGKMDASMSSSILQFQLVLAYQAIQLSNHRIVSTGSTQELEHTLLRLANSLRQFALTGSLQTLRDWYRDVQSSCLQGTAADCSAAATLVILNHIGRGYRPLKTLLTTANASLNTDITVMCNVDEMDRVWQYVFSILPALRIDARGCVEDDARSSRVGLEEDWTMVRALMNRTFELYENTSRVRGFTVNAYLRTLLHRCYRLISIWHWTRCDPLLYTVYDFFSKQSRMLLNNEETHGSFTVLEDLSTRPLLDVLPCDLSFHIFLKMLATALTAMRESGVYPDRKIGASIAYRMIPTHGRTYPKEKDMQQDDVDALRNHHDLLCTLYYASPPGYRPGVVILRNLVDHANWHRKACQINVKAWTMLTIFQSSTYEPVSELQPLAAWFCDMLRSTTTQYRLARSEAEHDFHRARGVGADITESFLHATIANNQVQIASTLVDALAGLKRAFAVATSIAGLQALVQPTGFWSVLELFDPSQRRLLGATSEALYAVQAALEAEGRLRRHAESQISSTDSQEFGDFSALEELDAPDDGYRRPTPTIANTLLAPMSSFLSNILGADSMPDDSLLESSVSIWVRLARDLVDDQQRTWLSYVDDYSPNSWMQMRDTRQKRMFTPFYMSRVVEQPNINEQVRQRILSSWLMSLVEREAMLRFQHVLTSALLHHLEEEPLLENLPFAKDVKSGRYIISLHEFRQRRLSLISSVLSNMRQNLAHLRHSAPSQFAEIKNAYAEILRQLMQTMKSNYQELQSYQSIDVADKNVQGAYVEFVQHVVSYLQQHTADFCQVDKFFTDSSAFPLPATDPTYVVGKLKGCALKLTESGPRTELAVFIQTVSERAAVDGQQQYLANQLVTAMCGDPEMGSSGAPILRLVLLTTIIPAYINSALGSACGWIIALPLLHACEVVAKEILYDVQVQDAATAAATAGTLTTVLRSISGQCDKALAWPAVSSKPASLRLLGTMFSVSRASLTSATCIQRHHVAGDELLSCMRDLYAQCNKLEGLLNDSMPVDTLGACPWPDTRDFAEKLVRDSMNHWYIADGRYYVRRGNTSKEVPVQLGSVAQERGRLLQVLTCFRTAYRACFDPRRRIRQQDEYCHYCDMSNLVI</sequence>
<dbReference type="PANTHER" id="PTHR28122:SF1">
    <property type="entry name" value="E3 UBIQUITIN-PROTEIN LIGASE SUBSTRATE RECEPTOR MMS22"/>
    <property type="match status" value="1"/>
</dbReference>
<evidence type="ECO:0000313" key="2">
    <source>
        <dbReference type="EMBL" id="EMF17131.1"/>
    </source>
</evidence>
<dbReference type="InterPro" id="IPR019021">
    <property type="entry name" value="Mms22"/>
</dbReference>
<evidence type="ECO:0000256" key="1">
    <source>
        <dbReference type="SAM" id="MobiDB-lite"/>
    </source>
</evidence>
<proteinExistence type="predicted"/>
<evidence type="ECO:0000313" key="3">
    <source>
        <dbReference type="Proteomes" id="UP000016931"/>
    </source>
</evidence>
<feature type="region of interest" description="Disordered" evidence="1">
    <location>
        <begin position="128"/>
        <end position="196"/>
    </location>
</feature>
<feature type="region of interest" description="Disordered" evidence="1">
    <location>
        <begin position="348"/>
        <end position="420"/>
    </location>
</feature>
<feature type="region of interest" description="Disordered" evidence="1">
    <location>
        <begin position="450"/>
        <end position="516"/>
    </location>
</feature>
<keyword evidence="3" id="KW-1185">Reference proteome</keyword>
<name>N1QIT1_SPHMS</name>
<feature type="compositionally biased region" description="Low complexity" evidence="1">
    <location>
        <begin position="226"/>
        <end position="240"/>
    </location>
</feature>
<feature type="compositionally biased region" description="Low complexity" evidence="1">
    <location>
        <begin position="147"/>
        <end position="157"/>
    </location>
</feature>
<dbReference type="GeneID" id="27905033"/>
<dbReference type="HOGENOM" id="CLU_000374_2_0_1"/>
<feature type="compositionally biased region" description="Basic residues" evidence="1">
    <location>
        <begin position="506"/>
        <end position="515"/>
    </location>
</feature>
<organism evidence="2 3">
    <name type="scientific">Sphaerulina musiva (strain SO2202)</name>
    <name type="common">Poplar stem canker fungus</name>
    <name type="synonym">Septoria musiva</name>
    <dbReference type="NCBI Taxonomy" id="692275"/>
    <lineage>
        <taxon>Eukaryota</taxon>
        <taxon>Fungi</taxon>
        <taxon>Dikarya</taxon>
        <taxon>Ascomycota</taxon>
        <taxon>Pezizomycotina</taxon>
        <taxon>Dothideomycetes</taxon>
        <taxon>Dothideomycetidae</taxon>
        <taxon>Mycosphaerellales</taxon>
        <taxon>Mycosphaerellaceae</taxon>
        <taxon>Sphaerulina</taxon>
    </lineage>
</organism>
<dbReference type="STRING" id="692275.N1QIT1"/>
<feature type="compositionally biased region" description="Basic and acidic residues" evidence="1">
    <location>
        <begin position="1"/>
        <end position="10"/>
    </location>
</feature>